<dbReference type="CDD" id="cd00086">
    <property type="entry name" value="homeodomain"/>
    <property type="match status" value="1"/>
</dbReference>
<dbReference type="PROSITE" id="PS00027">
    <property type="entry name" value="HOMEOBOX_1"/>
    <property type="match status" value="1"/>
</dbReference>
<feature type="compositionally biased region" description="Basic and acidic residues" evidence="7">
    <location>
        <begin position="259"/>
        <end position="278"/>
    </location>
</feature>
<comment type="caution">
    <text evidence="9">The sequence shown here is derived from an EMBL/GenBank/DDBJ whole genome shotgun (WGS) entry which is preliminary data.</text>
</comment>
<dbReference type="Proteomes" id="UP001487740">
    <property type="component" value="Unassembled WGS sequence"/>
</dbReference>
<feature type="compositionally biased region" description="Pro residues" evidence="7">
    <location>
        <begin position="217"/>
        <end position="226"/>
    </location>
</feature>
<dbReference type="SMART" id="SM00389">
    <property type="entry name" value="HOX"/>
    <property type="match status" value="1"/>
</dbReference>
<evidence type="ECO:0000256" key="4">
    <source>
        <dbReference type="ARBA" id="ARBA00023242"/>
    </source>
</evidence>
<evidence type="ECO:0000313" key="10">
    <source>
        <dbReference type="Proteomes" id="UP001487740"/>
    </source>
</evidence>
<evidence type="ECO:0000256" key="2">
    <source>
        <dbReference type="ARBA" id="ARBA00023125"/>
    </source>
</evidence>
<reference evidence="9 10" key="1">
    <citation type="submission" date="2023-03" db="EMBL/GenBank/DDBJ databases">
        <title>High-quality genome of Scylla paramamosain provides insights in environmental adaptation.</title>
        <authorList>
            <person name="Zhang L."/>
        </authorList>
    </citation>
    <scope>NUCLEOTIDE SEQUENCE [LARGE SCALE GENOMIC DNA]</scope>
    <source>
        <strain evidence="9">LZ_2023a</strain>
        <tissue evidence="9">Muscle</tissue>
    </source>
</reference>
<proteinExistence type="predicted"/>
<dbReference type="Pfam" id="PF00046">
    <property type="entry name" value="Homeodomain"/>
    <property type="match status" value="1"/>
</dbReference>
<feature type="region of interest" description="Disordered" evidence="7">
    <location>
        <begin position="208"/>
        <end position="374"/>
    </location>
</feature>
<dbReference type="PANTHER" id="PTHR24340:SF26">
    <property type="entry name" value="NK1 TRANSCRIPTION FACTOR-RELATED PROTEIN 1"/>
    <property type="match status" value="1"/>
</dbReference>
<feature type="DNA-binding region" description="Homeobox" evidence="5">
    <location>
        <begin position="371"/>
        <end position="430"/>
    </location>
</feature>
<dbReference type="FunFam" id="1.10.10.60:FF:000836">
    <property type="match status" value="1"/>
</dbReference>
<dbReference type="InterPro" id="IPR017970">
    <property type="entry name" value="Homeobox_CS"/>
</dbReference>
<comment type="subcellular location">
    <subcellularLocation>
        <location evidence="1 5 6">Nucleus</location>
    </subcellularLocation>
</comment>
<evidence type="ECO:0000256" key="5">
    <source>
        <dbReference type="PROSITE-ProRule" id="PRU00108"/>
    </source>
</evidence>
<keyword evidence="10" id="KW-1185">Reference proteome</keyword>
<dbReference type="Gene3D" id="1.10.10.60">
    <property type="entry name" value="Homeodomain-like"/>
    <property type="match status" value="1"/>
</dbReference>
<dbReference type="GO" id="GO:0000981">
    <property type="term" value="F:DNA-binding transcription factor activity, RNA polymerase II-specific"/>
    <property type="evidence" value="ECO:0007669"/>
    <property type="project" value="InterPro"/>
</dbReference>
<dbReference type="GO" id="GO:0030154">
    <property type="term" value="P:cell differentiation"/>
    <property type="evidence" value="ECO:0007669"/>
    <property type="project" value="TreeGrafter"/>
</dbReference>
<feature type="compositionally biased region" description="Basic and acidic residues" evidence="7">
    <location>
        <begin position="76"/>
        <end position="101"/>
    </location>
</feature>
<dbReference type="EMBL" id="JARAKH010000030">
    <property type="protein sequence ID" value="KAK8387588.1"/>
    <property type="molecule type" value="Genomic_DNA"/>
</dbReference>
<evidence type="ECO:0000256" key="6">
    <source>
        <dbReference type="RuleBase" id="RU000682"/>
    </source>
</evidence>
<evidence type="ECO:0000256" key="1">
    <source>
        <dbReference type="ARBA" id="ARBA00004123"/>
    </source>
</evidence>
<sequence>MMSPDSARRGRAPRLSPSRRQSGARFLGAPPLVRVRGVPAAVRRSPQPHHVAENISVNINFVSSRPSSAGNKTMKNRTEDGTVKRPSCDDLRCPKLPRLDGEDALEAQTTAVPDLPDSASYETPSPVDLSGETSLGFSDASTAAPATTTAAVTAASGLTPPVLKIPSTMKCLTTFDLPGKADLHQLLTNNLAQHLAVQNERLKSNLLFGHNHGGLLRPPPPAPSGAPRPTRDPAPLTRGPQDAPAPHDATQPTDDESAREDHEERKTTKEAVEQHAGEAPEEGEGGAPHRVTPFSVLDILDPHKFTGRTPDDDMGDSSSDRQDEDDAYISVCSDSGDEGDGQGGSKNKGSRSGIHRKGGGGPGGGTGGGKPRRARTAFTYEQLVSLENKFKQTRYLSVCERLNLALALNLTETQVKIWFQNRRTKWKKQNPGCDVNQPTQPPSPPISTYPGSLLHHPPPPLLCPAPLSFRGPLPPHTPLAALYLHHLAR</sequence>
<evidence type="ECO:0000256" key="7">
    <source>
        <dbReference type="SAM" id="MobiDB-lite"/>
    </source>
</evidence>
<accession>A0AAW0TKH4</accession>
<feature type="compositionally biased region" description="Polar residues" evidence="7">
    <location>
        <begin position="63"/>
        <end position="73"/>
    </location>
</feature>
<dbReference type="SUPFAM" id="SSF46689">
    <property type="entry name" value="Homeodomain-like"/>
    <property type="match status" value="1"/>
</dbReference>
<dbReference type="GO" id="GO:0005634">
    <property type="term" value="C:nucleus"/>
    <property type="evidence" value="ECO:0007669"/>
    <property type="project" value="UniProtKB-SubCell"/>
</dbReference>
<dbReference type="PROSITE" id="PS50071">
    <property type="entry name" value="HOMEOBOX_2"/>
    <property type="match status" value="1"/>
</dbReference>
<protein>
    <recommendedName>
        <fullName evidence="8">Homeobox domain-containing protein</fullName>
    </recommendedName>
</protein>
<dbReference type="InterPro" id="IPR020479">
    <property type="entry name" value="HD_metazoa"/>
</dbReference>
<evidence type="ECO:0000313" key="9">
    <source>
        <dbReference type="EMBL" id="KAK8387588.1"/>
    </source>
</evidence>
<gene>
    <name evidence="9" type="ORF">O3P69_018251</name>
</gene>
<evidence type="ECO:0000259" key="8">
    <source>
        <dbReference type="PROSITE" id="PS50071"/>
    </source>
</evidence>
<dbReference type="PRINTS" id="PR00024">
    <property type="entry name" value="HOMEOBOX"/>
</dbReference>
<keyword evidence="2 5" id="KW-0238">DNA-binding</keyword>
<dbReference type="InterPro" id="IPR009057">
    <property type="entry name" value="Homeodomain-like_sf"/>
</dbReference>
<dbReference type="AlphaFoldDB" id="A0AAW0TKH4"/>
<feature type="compositionally biased region" description="Gly residues" evidence="7">
    <location>
        <begin position="359"/>
        <end position="369"/>
    </location>
</feature>
<feature type="region of interest" description="Disordered" evidence="7">
    <location>
        <begin position="1"/>
        <end position="30"/>
    </location>
</feature>
<feature type="domain" description="Homeobox" evidence="8">
    <location>
        <begin position="369"/>
        <end position="429"/>
    </location>
</feature>
<dbReference type="PANTHER" id="PTHR24340">
    <property type="entry name" value="HOMEOBOX PROTEIN NKX"/>
    <property type="match status" value="1"/>
</dbReference>
<keyword evidence="4 5" id="KW-0539">Nucleus</keyword>
<evidence type="ECO:0000256" key="3">
    <source>
        <dbReference type="ARBA" id="ARBA00023155"/>
    </source>
</evidence>
<keyword evidence="3 5" id="KW-0371">Homeobox</keyword>
<feature type="region of interest" description="Disordered" evidence="7">
    <location>
        <begin position="63"/>
        <end position="140"/>
    </location>
</feature>
<dbReference type="InterPro" id="IPR001356">
    <property type="entry name" value="HD"/>
</dbReference>
<dbReference type="InterPro" id="IPR050394">
    <property type="entry name" value="Homeobox_NK-like"/>
</dbReference>
<organism evidence="9 10">
    <name type="scientific">Scylla paramamosain</name>
    <name type="common">Mud crab</name>
    <dbReference type="NCBI Taxonomy" id="85552"/>
    <lineage>
        <taxon>Eukaryota</taxon>
        <taxon>Metazoa</taxon>
        <taxon>Ecdysozoa</taxon>
        <taxon>Arthropoda</taxon>
        <taxon>Crustacea</taxon>
        <taxon>Multicrustacea</taxon>
        <taxon>Malacostraca</taxon>
        <taxon>Eumalacostraca</taxon>
        <taxon>Eucarida</taxon>
        <taxon>Decapoda</taxon>
        <taxon>Pleocyemata</taxon>
        <taxon>Brachyura</taxon>
        <taxon>Eubrachyura</taxon>
        <taxon>Portunoidea</taxon>
        <taxon>Portunidae</taxon>
        <taxon>Portuninae</taxon>
        <taxon>Scylla</taxon>
    </lineage>
</organism>
<name>A0AAW0TKH4_SCYPA</name>
<dbReference type="GO" id="GO:0000978">
    <property type="term" value="F:RNA polymerase II cis-regulatory region sequence-specific DNA binding"/>
    <property type="evidence" value="ECO:0007669"/>
    <property type="project" value="TreeGrafter"/>
</dbReference>